<proteinExistence type="predicted"/>
<dbReference type="EMBL" id="BJWI01000039">
    <property type="protein sequence ID" value="GEM02475.1"/>
    <property type="molecule type" value="Genomic_DNA"/>
</dbReference>
<dbReference type="GO" id="GO:0030246">
    <property type="term" value="F:carbohydrate binding"/>
    <property type="evidence" value="ECO:0007669"/>
    <property type="project" value="InterPro"/>
</dbReference>
<reference evidence="1 4" key="2">
    <citation type="submission" date="2019-07" db="EMBL/GenBank/DDBJ databases">
        <title>Whole genome shotgun sequence of Halolactibacillus halophilus NBRC 100868.</title>
        <authorList>
            <person name="Hosoyama A."/>
            <person name="Uohara A."/>
            <person name="Ohji S."/>
            <person name="Ichikawa N."/>
        </authorList>
    </citation>
    <scope>NUCLEOTIDE SEQUENCE [LARGE SCALE GENOMIC DNA]</scope>
    <source>
        <strain evidence="1 4">NBRC 100868</strain>
    </source>
</reference>
<protein>
    <recommendedName>
        <fullName evidence="5">Galactose mutarotase</fullName>
    </recommendedName>
</protein>
<organism evidence="2 3">
    <name type="scientific">Halolactibacillus halophilus</name>
    <dbReference type="NCBI Taxonomy" id="306540"/>
    <lineage>
        <taxon>Bacteria</taxon>
        <taxon>Bacillati</taxon>
        <taxon>Bacillota</taxon>
        <taxon>Bacilli</taxon>
        <taxon>Bacillales</taxon>
        <taxon>Bacillaceae</taxon>
        <taxon>Halolactibacillus</taxon>
    </lineage>
</organism>
<dbReference type="EMBL" id="FOXC01000031">
    <property type="protein sequence ID" value="SFP59003.1"/>
    <property type="molecule type" value="Genomic_DNA"/>
</dbReference>
<dbReference type="OrthoDB" id="5621785at2"/>
<dbReference type="Proteomes" id="UP000242243">
    <property type="component" value="Unassembled WGS sequence"/>
</dbReference>
<reference evidence="2 3" key="1">
    <citation type="submission" date="2016-10" db="EMBL/GenBank/DDBJ databases">
        <authorList>
            <person name="de Groot N.N."/>
        </authorList>
    </citation>
    <scope>NUCLEOTIDE SEQUENCE [LARGE SCALE GENOMIC DNA]</scope>
    <source>
        <strain evidence="2 3">DSM 17073</strain>
    </source>
</reference>
<dbReference type="STRING" id="306540.SAMN05421839_13113"/>
<dbReference type="AlphaFoldDB" id="A0A1I5RKG6"/>
<accession>A0A1I5RKG6</accession>
<dbReference type="InterPro" id="IPR014718">
    <property type="entry name" value="GH-type_carb-bd"/>
</dbReference>
<evidence type="ECO:0000313" key="4">
    <source>
        <dbReference type="Proteomes" id="UP000321547"/>
    </source>
</evidence>
<gene>
    <name evidence="1" type="ORF">HHA03_20070</name>
    <name evidence="2" type="ORF">SAMN05421839_13113</name>
</gene>
<dbReference type="RefSeq" id="WP_089833048.1">
    <property type="nucleotide sequence ID" value="NZ_BJWI01000039.1"/>
</dbReference>
<evidence type="ECO:0008006" key="5">
    <source>
        <dbReference type="Google" id="ProtNLM"/>
    </source>
</evidence>
<dbReference type="Gene3D" id="2.70.98.10">
    <property type="match status" value="1"/>
</dbReference>
<evidence type="ECO:0000313" key="2">
    <source>
        <dbReference type="EMBL" id="SFP59003.1"/>
    </source>
</evidence>
<evidence type="ECO:0000313" key="3">
    <source>
        <dbReference type="Proteomes" id="UP000242243"/>
    </source>
</evidence>
<dbReference type="Proteomes" id="UP000321547">
    <property type="component" value="Unassembled WGS sequence"/>
</dbReference>
<keyword evidence="4" id="KW-1185">Reference proteome</keyword>
<name>A0A1I5RKG6_9BACI</name>
<sequence length="287" mass="32643">MYVLKNNRLKIEVAAPGEAYSGSRFDWTGFITQITLDDVVTFCVPERLEKDAGTGGMGLSNEFGIDQPLGYEVTNQGKQFPKIGVGLLTKPDEKDYDFFYHYDVTPAEFHVSQTSSSLTMDAEAHSDNGYGFHLTKVISLIEDQVIIHYTLKNTGDVAFKTNEYAHNFIGINHETVNENYQLTLPKMNQLNVAVGTMKQTNKEVAWPVVPDGDFYAQIDMNEEKASYNWELYHKELKAGVRDLTCFTPEKMALWGRDHVVSPEVFITIALSSGETKTWERRYQFYQN</sequence>
<evidence type="ECO:0000313" key="1">
    <source>
        <dbReference type="EMBL" id="GEM02475.1"/>
    </source>
</evidence>